<sequence length="195" mass="21303">MASDVVRGYDERVLGSQHGPTVYGGEVPPSEVRPLTTETFIKSPEQNNRSNVEPVSSSSYTLASDSSQYSRDVDLWLRGSNTESTVGGGQVATAQRSTIAPSPSLDGMWYIIAMILPMFSANNTHWRCTPSTVLNAAEFFLNQFSRFCAHARTQIRRLAGDQIARDLFATAMDIVLVVYAIGFLALSLYQASIIG</sequence>
<evidence type="ECO:0000313" key="4">
    <source>
        <dbReference type="Proteomes" id="UP000648187"/>
    </source>
</evidence>
<evidence type="ECO:0000256" key="1">
    <source>
        <dbReference type="SAM" id="MobiDB-lite"/>
    </source>
</evidence>
<gene>
    <name evidence="3" type="ORF">HW555_012162</name>
</gene>
<reference evidence="3" key="1">
    <citation type="submission" date="2020-08" db="EMBL/GenBank/DDBJ databases">
        <title>Spodoptera exigua strain:BAW_Kor-Di-RS1 Genome sequencing and assembly.</title>
        <authorList>
            <person name="Kim J."/>
            <person name="Nam H.Y."/>
            <person name="Kwon M."/>
            <person name="Choi J.H."/>
            <person name="Cho S.R."/>
            <person name="Kim G.-H."/>
        </authorList>
    </citation>
    <scope>NUCLEOTIDE SEQUENCE</scope>
    <source>
        <strain evidence="3">BAW_Kor-Di-RS1</strain>
        <tissue evidence="3">Whole-body</tissue>
    </source>
</reference>
<evidence type="ECO:0000313" key="3">
    <source>
        <dbReference type="EMBL" id="KAF9408002.1"/>
    </source>
</evidence>
<dbReference type="Proteomes" id="UP000648187">
    <property type="component" value="Unassembled WGS sequence"/>
</dbReference>
<dbReference type="AlphaFoldDB" id="A0A835G6F1"/>
<keyword evidence="2" id="KW-1133">Transmembrane helix</keyword>
<feature type="compositionally biased region" description="Polar residues" evidence="1">
    <location>
        <begin position="40"/>
        <end position="55"/>
    </location>
</feature>
<dbReference type="EMBL" id="JACKWZ010000416">
    <property type="protein sequence ID" value="KAF9408002.1"/>
    <property type="molecule type" value="Genomic_DNA"/>
</dbReference>
<feature type="transmembrane region" description="Helical" evidence="2">
    <location>
        <begin position="167"/>
        <end position="189"/>
    </location>
</feature>
<keyword evidence="2" id="KW-0812">Transmembrane</keyword>
<name>A0A835G6F1_SPOEX</name>
<comment type="caution">
    <text evidence="3">The sequence shown here is derived from an EMBL/GenBank/DDBJ whole genome shotgun (WGS) entry which is preliminary data.</text>
</comment>
<accession>A0A835G6F1</accession>
<proteinExistence type="predicted"/>
<keyword evidence="4" id="KW-1185">Reference proteome</keyword>
<evidence type="ECO:0000256" key="2">
    <source>
        <dbReference type="SAM" id="Phobius"/>
    </source>
</evidence>
<organism evidence="3 4">
    <name type="scientific">Spodoptera exigua</name>
    <name type="common">Beet armyworm</name>
    <name type="synonym">Noctua fulgens</name>
    <dbReference type="NCBI Taxonomy" id="7107"/>
    <lineage>
        <taxon>Eukaryota</taxon>
        <taxon>Metazoa</taxon>
        <taxon>Ecdysozoa</taxon>
        <taxon>Arthropoda</taxon>
        <taxon>Hexapoda</taxon>
        <taxon>Insecta</taxon>
        <taxon>Pterygota</taxon>
        <taxon>Neoptera</taxon>
        <taxon>Endopterygota</taxon>
        <taxon>Lepidoptera</taxon>
        <taxon>Glossata</taxon>
        <taxon>Ditrysia</taxon>
        <taxon>Noctuoidea</taxon>
        <taxon>Noctuidae</taxon>
        <taxon>Amphipyrinae</taxon>
        <taxon>Spodoptera</taxon>
    </lineage>
</organism>
<feature type="region of interest" description="Disordered" evidence="1">
    <location>
        <begin position="1"/>
        <end position="31"/>
    </location>
</feature>
<feature type="region of interest" description="Disordered" evidence="1">
    <location>
        <begin position="40"/>
        <end position="59"/>
    </location>
</feature>
<keyword evidence="2" id="KW-0472">Membrane</keyword>
<protein>
    <submittedName>
        <fullName evidence="3">Uncharacterized protein</fullName>
    </submittedName>
</protein>